<dbReference type="GO" id="GO:0005737">
    <property type="term" value="C:cytoplasm"/>
    <property type="evidence" value="ECO:0007669"/>
    <property type="project" value="UniProtKB-SubCell"/>
</dbReference>
<feature type="site" description="Involved in the stabilization of negative charge on the oxyanion by the formation of the oxyanion hole" evidence="5">
    <location>
        <position position="108"/>
    </location>
</feature>
<dbReference type="EC" id="2.3.1.35" evidence="5"/>
<feature type="binding site" evidence="5">
    <location>
        <position position="169"/>
    </location>
    <ligand>
        <name>substrate</name>
    </ligand>
</feature>
<dbReference type="Pfam" id="PF01960">
    <property type="entry name" value="ArgJ"/>
    <property type="match status" value="1"/>
</dbReference>
<dbReference type="RefSeq" id="WP_013683457.1">
    <property type="nucleotide sequence ID" value="NC_015320.1"/>
</dbReference>
<feature type="binding site" evidence="5">
    <location>
        <position position="388"/>
    </location>
    <ligand>
        <name>substrate</name>
    </ligand>
</feature>
<comment type="subcellular location">
    <subcellularLocation>
        <location evidence="5">Cytoplasm</location>
    </subcellularLocation>
</comment>
<evidence type="ECO:0000256" key="2">
    <source>
        <dbReference type="ARBA" id="ARBA00022679"/>
    </source>
</evidence>
<dbReference type="HAMAP" id="MF_01106">
    <property type="entry name" value="ArgJ"/>
    <property type="match status" value="1"/>
</dbReference>
<dbReference type="GO" id="GO:0006526">
    <property type="term" value="P:L-arginine biosynthetic process"/>
    <property type="evidence" value="ECO:0007669"/>
    <property type="project" value="UniProtKB-UniRule"/>
</dbReference>
<dbReference type="InterPro" id="IPR042195">
    <property type="entry name" value="ArgJ_beta_C"/>
</dbReference>
<comment type="function">
    <text evidence="5">Catalyzes two activities which are involved in the cyclic version of arginine biosynthesis: the synthesis of N-acetylglutamate from glutamate and acetyl-CoA as the acetyl donor, and of ornithine by transacetylation between N(2)-acetylornithine and glutamate.</text>
</comment>
<evidence type="ECO:0000256" key="4">
    <source>
        <dbReference type="ARBA" id="ARBA00023315"/>
    </source>
</evidence>
<keyword evidence="5" id="KW-0963">Cytoplasm</keyword>
<sequence>MEIKRIDAGITDVDGVYCCGIKEGKYGLGIVKCKGKVAGVFTLNKLKAAPVIVTMEHIKGGEIEGIIVNSGNANAFTGEQGIKNAKRMAEMLAERLGVDASKIAVASTGVIGVQLDMGWIETTFESIFPSLNSSRDAAHSFAKAIVTTDAFTKEYAVKAGDVIIAGVAKGAGMIAPNMATMLAFIFTDADFESHELQEMLKNAVDVSFNVTVVDGDTSTNDMVLLVATGKKKVDRDVFQQGLNEVCINLAKMIAMDGEGASKLIEVYVRGAKSKEDAFKAARSVVSSTLVKTAVFGNDPNWGRIIAALGYSGADVDDCITLVLEGEAGSVKLLDRGEIMNTRQKAKEIMRNSKEIKFVIDLHKGSEEGYAIGCDLTHDYVNLNAKYTT</sequence>
<accession>F2KRM0</accession>
<feature type="binding site" evidence="5">
    <location>
        <position position="180"/>
    </location>
    <ligand>
        <name>substrate</name>
    </ligand>
</feature>
<feature type="binding site" evidence="5">
    <location>
        <position position="258"/>
    </location>
    <ligand>
        <name>substrate</name>
    </ligand>
</feature>
<dbReference type="InterPro" id="IPR002813">
    <property type="entry name" value="Arg_biosynth_ArgJ"/>
</dbReference>
<comment type="catalytic activity">
    <reaction evidence="5">
        <text>N(2)-acetyl-L-ornithine + L-glutamate = N-acetyl-L-glutamate + L-ornithine</text>
        <dbReference type="Rhea" id="RHEA:15349"/>
        <dbReference type="ChEBI" id="CHEBI:29985"/>
        <dbReference type="ChEBI" id="CHEBI:44337"/>
        <dbReference type="ChEBI" id="CHEBI:46911"/>
        <dbReference type="ChEBI" id="CHEBI:57805"/>
        <dbReference type="EC" id="2.3.1.35"/>
    </reaction>
</comment>
<comment type="subunit">
    <text evidence="5">Heterotetramer of two alpha and two beta chains.</text>
</comment>
<organism evidence="6 7">
    <name type="scientific">Archaeoglobus veneficus (strain DSM 11195 / SNP6)</name>
    <dbReference type="NCBI Taxonomy" id="693661"/>
    <lineage>
        <taxon>Archaea</taxon>
        <taxon>Methanobacteriati</taxon>
        <taxon>Methanobacteriota</taxon>
        <taxon>Archaeoglobi</taxon>
        <taxon>Archaeoglobales</taxon>
        <taxon>Archaeoglobaceae</taxon>
        <taxon>Archaeoglobus</taxon>
    </lineage>
</organism>
<keyword evidence="5" id="KW-0055">Arginine biosynthesis</keyword>
<proteinExistence type="inferred from homology"/>
<feature type="binding site" evidence="5">
    <location>
        <position position="147"/>
    </location>
    <ligand>
        <name>substrate</name>
    </ligand>
</feature>
<dbReference type="UniPathway" id="UPA00068">
    <property type="reaction ID" value="UER00106"/>
</dbReference>
<evidence type="ECO:0000313" key="7">
    <source>
        <dbReference type="Proteomes" id="UP000008136"/>
    </source>
</evidence>
<dbReference type="GO" id="GO:0004358">
    <property type="term" value="F:L-glutamate N-acetyltransferase activity, acting on acetyl-L-ornithine as donor"/>
    <property type="evidence" value="ECO:0007669"/>
    <property type="project" value="UniProtKB-UniRule"/>
</dbReference>
<comment type="pathway">
    <text evidence="5">Amino-acid biosynthesis; L-arginine biosynthesis; N(2)-acetyl-L-ornithine from L-glutamate: step 1/4.</text>
</comment>
<keyword evidence="5" id="KW-0511">Multifunctional enzyme</keyword>
<dbReference type="NCBIfam" id="TIGR00120">
    <property type="entry name" value="ArgJ"/>
    <property type="match status" value="1"/>
</dbReference>
<dbReference type="Gene3D" id="3.60.70.12">
    <property type="entry name" value="L-amino peptidase D-ALA esterase/amidase"/>
    <property type="match status" value="1"/>
</dbReference>
<evidence type="ECO:0000256" key="1">
    <source>
        <dbReference type="ARBA" id="ARBA00006774"/>
    </source>
</evidence>
<dbReference type="STRING" id="693661.Arcve_0769"/>
<gene>
    <name evidence="5" type="primary">argJ</name>
    <name evidence="6" type="ordered locus">Arcve_0769</name>
</gene>
<dbReference type="SUPFAM" id="SSF56266">
    <property type="entry name" value="DmpA/ArgJ-like"/>
    <property type="match status" value="1"/>
</dbReference>
<dbReference type="PANTHER" id="PTHR23100">
    <property type="entry name" value="ARGININE BIOSYNTHESIS BIFUNCTIONAL PROTEIN ARGJ"/>
    <property type="match status" value="1"/>
</dbReference>
<dbReference type="OrthoDB" id="52592at2157"/>
<feature type="binding site" evidence="5">
    <location>
        <position position="383"/>
    </location>
    <ligand>
        <name>substrate</name>
    </ligand>
</feature>
<feature type="chain" id="PRO_5023577853" description="Arginine biosynthesis bifunctional protein ArgJ alpha chain" evidence="5">
    <location>
        <begin position="1"/>
        <end position="179"/>
    </location>
</feature>
<keyword evidence="5" id="KW-0028">Amino-acid biosynthesis</keyword>
<dbReference type="Proteomes" id="UP000008136">
    <property type="component" value="Chromosome"/>
</dbReference>
<dbReference type="GO" id="GO:0004042">
    <property type="term" value="F:L-glutamate N-acetyltransferase activity"/>
    <property type="evidence" value="ECO:0007669"/>
    <property type="project" value="UniProtKB-UniRule"/>
</dbReference>
<feature type="site" description="Involved in the stabilization of negative charge on the oxyanion by the formation of the oxyanion hole" evidence="5">
    <location>
        <position position="109"/>
    </location>
</feature>
<dbReference type="CDD" id="cd02152">
    <property type="entry name" value="OAT"/>
    <property type="match status" value="1"/>
</dbReference>
<dbReference type="EMBL" id="CP002588">
    <property type="protein sequence ID" value="AEA46785.1"/>
    <property type="molecule type" value="Genomic_DNA"/>
</dbReference>
<dbReference type="KEGG" id="ave:Arcve_0769"/>
<dbReference type="InterPro" id="IPR016117">
    <property type="entry name" value="ArgJ-like_dom_sf"/>
</dbReference>
<keyword evidence="2 5" id="KW-0808">Transferase</keyword>
<dbReference type="AlphaFoldDB" id="F2KRM0"/>
<dbReference type="HOGENOM" id="CLU_027172_1_0_2"/>
<dbReference type="GeneID" id="10393872"/>
<keyword evidence="3 5" id="KW-0068">Autocatalytic cleavage</keyword>
<comment type="pathway">
    <text evidence="5">Amino-acid biosynthesis; L-arginine biosynthesis; L-ornithine and N-acetyl-L-glutamate from L-glutamate and N(2)-acetyl-L-ornithine (cyclic): step 1/1.</text>
</comment>
<comment type="catalytic activity">
    <reaction evidence="5">
        <text>L-glutamate + acetyl-CoA = N-acetyl-L-glutamate + CoA + H(+)</text>
        <dbReference type="Rhea" id="RHEA:24292"/>
        <dbReference type="ChEBI" id="CHEBI:15378"/>
        <dbReference type="ChEBI" id="CHEBI:29985"/>
        <dbReference type="ChEBI" id="CHEBI:44337"/>
        <dbReference type="ChEBI" id="CHEBI:57287"/>
        <dbReference type="ChEBI" id="CHEBI:57288"/>
        <dbReference type="EC" id="2.3.1.1"/>
    </reaction>
</comment>
<dbReference type="PANTHER" id="PTHR23100:SF0">
    <property type="entry name" value="ARGININE BIOSYNTHESIS BIFUNCTIONAL PROTEIN ARGJ, MITOCHONDRIAL"/>
    <property type="match status" value="1"/>
</dbReference>
<dbReference type="EC" id="2.3.1.1" evidence="5"/>
<dbReference type="GO" id="GO:0006592">
    <property type="term" value="P:ornithine biosynthetic process"/>
    <property type="evidence" value="ECO:0007669"/>
    <property type="project" value="TreeGrafter"/>
</dbReference>
<name>F2KRM0_ARCVS</name>
<dbReference type="eggNOG" id="arCOG04413">
    <property type="taxonomic scope" value="Archaea"/>
</dbReference>
<keyword evidence="7" id="KW-1185">Reference proteome</keyword>
<dbReference type="MEROPS" id="T05.002"/>
<reference evidence="6 7" key="1">
    <citation type="submission" date="2011-03" db="EMBL/GenBank/DDBJ databases">
        <title>The complete genome of Archaeoglobus veneficus SNP6.</title>
        <authorList>
            <consortium name="US DOE Joint Genome Institute (JGI-PGF)"/>
            <person name="Lucas S."/>
            <person name="Copeland A."/>
            <person name="Lapidus A."/>
            <person name="Bruce D."/>
            <person name="Goodwin L."/>
            <person name="Pitluck S."/>
            <person name="Kyrpides N."/>
            <person name="Mavromatis K."/>
            <person name="Pagani I."/>
            <person name="Ivanova N."/>
            <person name="Mikhailova N."/>
            <person name="Lu M."/>
            <person name="Detter J.C."/>
            <person name="Tapia R."/>
            <person name="Han C."/>
            <person name="Land M."/>
            <person name="Hauser L."/>
            <person name="Markowitz V."/>
            <person name="Cheng J.-F."/>
            <person name="Hugenholtz P."/>
            <person name="Woyke T."/>
            <person name="Wu D."/>
            <person name="Spring S."/>
            <person name="Brambilla E."/>
            <person name="Klenk H.-P."/>
            <person name="Eisen J.A."/>
        </authorList>
    </citation>
    <scope>NUCLEOTIDE SEQUENCE [LARGE SCALE GENOMIC DNA]</scope>
    <source>
        <strain>SNP6</strain>
    </source>
</reference>
<feature type="chain" id="PRO_5023577851" description="Arginine biosynthesis bifunctional protein ArgJ beta chain" evidence="5">
    <location>
        <begin position="180"/>
        <end position="388"/>
    </location>
</feature>
<dbReference type="Gene3D" id="3.10.20.340">
    <property type="entry name" value="ArgJ beta chain, C-terminal domain"/>
    <property type="match status" value="1"/>
</dbReference>
<evidence type="ECO:0000313" key="6">
    <source>
        <dbReference type="EMBL" id="AEA46785.1"/>
    </source>
</evidence>
<feature type="site" description="Cleavage; by autolysis" evidence="5">
    <location>
        <begin position="179"/>
        <end position="180"/>
    </location>
</feature>
<evidence type="ECO:0000256" key="3">
    <source>
        <dbReference type="ARBA" id="ARBA00022813"/>
    </source>
</evidence>
<comment type="similarity">
    <text evidence="1 5">Belongs to the ArgJ family.</text>
</comment>
<keyword evidence="4 5" id="KW-0012">Acyltransferase</keyword>
<dbReference type="NCBIfam" id="NF003802">
    <property type="entry name" value="PRK05388.1"/>
    <property type="match status" value="1"/>
</dbReference>
<evidence type="ECO:0000256" key="5">
    <source>
        <dbReference type="HAMAP-Rule" id="MF_01106"/>
    </source>
</evidence>
<feature type="active site" description="Nucleophile" evidence="5">
    <location>
        <position position="180"/>
    </location>
</feature>
<protein>
    <recommendedName>
        <fullName evidence="5">Arginine biosynthesis bifunctional protein ArgJ</fullName>
    </recommendedName>
    <domain>
        <recommendedName>
            <fullName evidence="5">Glutamate N-acetyltransferase</fullName>
            <ecNumber evidence="5">2.3.1.35</ecNumber>
        </recommendedName>
        <alternativeName>
            <fullName evidence="5">Ornithine acetyltransferase</fullName>
            <shortName evidence="5">OATase</shortName>
        </alternativeName>
        <alternativeName>
            <fullName evidence="5">Ornithine transacetylase</fullName>
        </alternativeName>
    </domain>
    <domain>
        <recommendedName>
            <fullName evidence="5">Amino-acid acetyltransferase</fullName>
            <ecNumber evidence="5">2.3.1.1</ecNumber>
        </recommendedName>
        <alternativeName>
            <fullName evidence="5">N-acetylglutamate synthase</fullName>
            <shortName evidence="5">AGSase</shortName>
        </alternativeName>
    </domain>
    <component>
        <recommendedName>
            <fullName evidence="5">Arginine biosynthesis bifunctional protein ArgJ alpha chain</fullName>
        </recommendedName>
    </component>
    <component>
        <recommendedName>
            <fullName evidence="5">Arginine biosynthesis bifunctional protein ArgJ beta chain</fullName>
        </recommendedName>
    </component>
</protein>